<dbReference type="InterPro" id="IPR008181">
    <property type="entry name" value="dUTPase"/>
</dbReference>
<dbReference type="GO" id="GO:0046081">
    <property type="term" value="P:dUTP catabolic process"/>
    <property type="evidence" value="ECO:0007669"/>
    <property type="project" value="InterPro"/>
</dbReference>
<dbReference type="InterPro" id="IPR029054">
    <property type="entry name" value="dUTPase-like"/>
</dbReference>
<accession>A0A6C0B8A8</accession>
<evidence type="ECO:0000256" key="2">
    <source>
        <dbReference type="ARBA" id="ARBA00012379"/>
    </source>
</evidence>
<dbReference type="AlphaFoldDB" id="A0A6C0B8A8"/>
<feature type="domain" description="dUTPase-like" evidence="4">
    <location>
        <begin position="42"/>
        <end position="171"/>
    </location>
</feature>
<dbReference type="SUPFAM" id="SSF51283">
    <property type="entry name" value="dUTPase-like"/>
    <property type="match status" value="1"/>
</dbReference>
<dbReference type="GO" id="GO:0004170">
    <property type="term" value="F:dUTP diphosphatase activity"/>
    <property type="evidence" value="ECO:0007669"/>
    <property type="project" value="UniProtKB-EC"/>
</dbReference>
<dbReference type="InterPro" id="IPR036157">
    <property type="entry name" value="dUTPase-like_sf"/>
</dbReference>
<dbReference type="Pfam" id="PF00692">
    <property type="entry name" value="dUTPase"/>
    <property type="match status" value="1"/>
</dbReference>
<dbReference type="GO" id="GO:0000287">
    <property type="term" value="F:magnesium ion binding"/>
    <property type="evidence" value="ECO:0007669"/>
    <property type="project" value="InterPro"/>
</dbReference>
<dbReference type="GO" id="GO:0006226">
    <property type="term" value="P:dUMP biosynthetic process"/>
    <property type="evidence" value="ECO:0007669"/>
    <property type="project" value="InterPro"/>
</dbReference>
<reference evidence="5" key="1">
    <citation type="journal article" date="2020" name="Nature">
        <title>Giant virus diversity and host interactions through global metagenomics.</title>
        <authorList>
            <person name="Schulz F."/>
            <person name="Roux S."/>
            <person name="Paez-Espino D."/>
            <person name="Jungbluth S."/>
            <person name="Walsh D.A."/>
            <person name="Denef V.J."/>
            <person name="McMahon K.D."/>
            <person name="Konstantinidis K.T."/>
            <person name="Eloe-Fadrosh E.A."/>
            <person name="Kyrpides N.C."/>
            <person name="Woyke T."/>
        </authorList>
    </citation>
    <scope>NUCLEOTIDE SEQUENCE</scope>
    <source>
        <strain evidence="5">GVMAG-M-3300010158-55</strain>
    </source>
</reference>
<protein>
    <recommendedName>
        <fullName evidence="2">dUTP diphosphatase</fullName>
        <ecNumber evidence="2">3.6.1.23</ecNumber>
    </recommendedName>
</protein>
<dbReference type="EC" id="3.6.1.23" evidence="2"/>
<evidence type="ECO:0000256" key="3">
    <source>
        <dbReference type="ARBA" id="ARBA00023080"/>
    </source>
</evidence>
<dbReference type="PANTHER" id="PTHR11241:SF0">
    <property type="entry name" value="DEOXYURIDINE 5'-TRIPHOSPHATE NUCLEOTIDOHYDROLASE"/>
    <property type="match status" value="1"/>
</dbReference>
<dbReference type="EMBL" id="MN739095">
    <property type="protein sequence ID" value="QHS88272.1"/>
    <property type="molecule type" value="Genomic_DNA"/>
</dbReference>
<keyword evidence="3" id="KW-0546">Nucleotide metabolism</keyword>
<sequence length="181" mass="20175">MTSPVPRFVRLKMYVGDEVLKSYYYDASQKHNTKMWTNPFPDAGFDLFTPATLVASALTTQKIDYGVKCSAMIVINNLEQPSGFYIYPRSSTGSKTPLRLANSVGIIDSGYRGNLMSFFDNIRSMDYTVNKMDKLVQICAPGLLPIIVEIVHKEEDLGVPTARGEGGFGSTSEEIPLHMYR</sequence>
<organism evidence="5">
    <name type="scientific">viral metagenome</name>
    <dbReference type="NCBI Taxonomy" id="1070528"/>
    <lineage>
        <taxon>unclassified sequences</taxon>
        <taxon>metagenomes</taxon>
        <taxon>organismal metagenomes</taxon>
    </lineage>
</organism>
<evidence type="ECO:0000259" key="4">
    <source>
        <dbReference type="Pfam" id="PF00692"/>
    </source>
</evidence>
<evidence type="ECO:0000256" key="1">
    <source>
        <dbReference type="ARBA" id="ARBA00006581"/>
    </source>
</evidence>
<evidence type="ECO:0000313" key="5">
    <source>
        <dbReference type="EMBL" id="QHS88272.1"/>
    </source>
</evidence>
<name>A0A6C0B8A8_9ZZZZ</name>
<dbReference type="Gene3D" id="2.70.40.10">
    <property type="match status" value="1"/>
</dbReference>
<proteinExistence type="inferred from homology"/>
<comment type="similarity">
    <text evidence="1">Belongs to the dUTPase family.</text>
</comment>
<dbReference type="PANTHER" id="PTHR11241">
    <property type="entry name" value="DEOXYURIDINE 5'-TRIPHOSPHATE NUCLEOTIDOHYDROLASE"/>
    <property type="match status" value="1"/>
</dbReference>